<evidence type="ECO:0000256" key="1">
    <source>
        <dbReference type="SAM" id="MobiDB-lite"/>
    </source>
</evidence>
<protein>
    <recommendedName>
        <fullName evidence="4">F-box domain-containing protein</fullName>
    </recommendedName>
</protein>
<gene>
    <name evidence="2" type="ORF">BP5796_00692</name>
</gene>
<accession>A0A3D8T8N4</accession>
<sequence length="242" mass="28571">MPDYYSDSRSLRDLFCLGGSQTSHKSRRRAKKHSNQEYQAPYSKYQSDMRTSTKSRSYENHTEPPRKAHIKELPLEIQLSIFDHLDPASSACLGLASKQLYPVHRSRHKSVNLFEGKYQPLCMLLQDWAPSDLYLDWELEKMVSREQYDMLEAARSRPGRYHPGSLYTIPQGDTDSYRSKVKRRKHFNNVYETSYYPAYIRPVQPPTSYYDTYQPDHIQPRLKKRQAMGRHDIWTDGSRVRI</sequence>
<dbReference type="OrthoDB" id="3445164at2759"/>
<reference evidence="2 3" key="1">
    <citation type="journal article" date="2018" name="IMA Fungus">
        <title>IMA Genome-F 9: Draft genome sequence of Annulohypoxylon stygium, Aspergillus mulundensis, Berkeleyomyces basicola (syn. Thielaviopsis basicola), Ceratocystis smalleyi, two Cercospora beticola strains, Coleophoma cylindrospora, Fusarium fracticaudum, Phialophora cf. hyalina, and Morchella septimelata.</title>
        <authorList>
            <person name="Wingfield B.D."/>
            <person name="Bills G.F."/>
            <person name="Dong Y."/>
            <person name="Huang W."/>
            <person name="Nel W.J."/>
            <person name="Swalarsk-Parry B.S."/>
            <person name="Vaghefi N."/>
            <person name="Wilken P.M."/>
            <person name="An Z."/>
            <person name="de Beer Z.W."/>
            <person name="De Vos L."/>
            <person name="Chen L."/>
            <person name="Duong T.A."/>
            <person name="Gao Y."/>
            <person name="Hammerbacher A."/>
            <person name="Kikkert J.R."/>
            <person name="Li Y."/>
            <person name="Li H."/>
            <person name="Li K."/>
            <person name="Li Q."/>
            <person name="Liu X."/>
            <person name="Ma X."/>
            <person name="Naidoo K."/>
            <person name="Pethybridge S.J."/>
            <person name="Sun J."/>
            <person name="Steenkamp E.T."/>
            <person name="van der Nest M.A."/>
            <person name="van Wyk S."/>
            <person name="Wingfield M.J."/>
            <person name="Xiong C."/>
            <person name="Yue Q."/>
            <person name="Zhang X."/>
        </authorList>
    </citation>
    <scope>NUCLEOTIDE SEQUENCE [LARGE SCALE GENOMIC DNA]</scope>
    <source>
        <strain evidence="2 3">BP5796</strain>
    </source>
</reference>
<evidence type="ECO:0000313" key="3">
    <source>
        <dbReference type="Proteomes" id="UP000256328"/>
    </source>
</evidence>
<feature type="compositionally biased region" description="Basic and acidic residues" evidence="1">
    <location>
        <begin position="56"/>
        <end position="67"/>
    </location>
</feature>
<dbReference type="AlphaFoldDB" id="A0A3D8T8N4"/>
<dbReference type="Proteomes" id="UP000256328">
    <property type="component" value="Unassembled WGS sequence"/>
</dbReference>
<feature type="compositionally biased region" description="Polar residues" evidence="1">
    <location>
        <begin position="44"/>
        <end position="55"/>
    </location>
</feature>
<dbReference type="SUPFAM" id="SSF81383">
    <property type="entry name" value="F-box domain"/>
    <property type="match status" value="1"/>
</dbReference>
<dbReference type="InterPro" id="IPR036047">
    <property type="entry name" value="F-box-like_dom_sf"/>
</dbReference>
<comment type="caution">
    <text evidence="2">The sequence shown here is derived from an EMBL/GenBank/DDBJ whole genome shotgun (WGS) entry which is preliminary data.</text>
</comment>
<name>A0A3D8T8N4_9HELO</name>
<dbReference type="EMBL" id="PDLN01000001">
    <property type="protein sequence ID" value="RDW94929.1"/>
    <property type="molecule type" value="Genomic_DNA"/>
</dbReference>
<feature type="compositionally biased region" description="Basic residues" evidence="1">
    <location>
        <begin position="24"/>
        <end position="33"/>
    </location>
</feature>
<feature type="region of interest" description="Disordered" evidence="1">
    <location>
        <begin position="18"/>
        <end position="67"/>
    </location>
</feature>
<evidence type="ECO:0008006" key="4">
    <source>
        <dbReference type="Google" id="ProtNLM"/>
    </source>
</evidence>
<proteinExistence type="predicted"/>
<organism evidence="2 3">
    <name type="scientific">Coleophoma crateriformis</name>
    <dbReference type="NCBI Taxonomy" id="565419"/>
    <lineage>
        <taxon>Eukaryota</taxon>
        <taxon>Fungi</taxon>
        <taxon>Dikarya</taxon>
        <taxon>Ascomycota</taxon>
        <taxon>Pezizomycotina</taxon>
        <taxon>Leotiomycetes</taxon>
        <taxon>Helotiales</taxon>
        <taxon>Dermateaceae</taxon>
        <taxon>Coleophoma</taxon>
    </lineage>
</organism>
<keyword evidence="3" id="KW-1185">Reference proteome</keyword>
<evidence type="ECO:0000313" key="2">
    <source>
        <dbReference type="EMBL" id="RDW94929.1"/>
    </source>
</evidence>